<evidence type="ECO:0000256" key="2">
    <source>
        <dbReference type="ARBA" id="ARBA00007617"/>
    </source>
</evidence>
<protein>
    <recommendedName>
        <fullName evidence="8">VPS37 C-terminal domain-containing protein</fullName>
    </recommendedName>
</protein>
<dbReference type="OrthoDB" id="10260857at2759"/>
<organism evidence="9 10">
    <name type="scientific">Elsinoe batatas</name>
    <dbReference type="NCBI Taxonomy" id="2601811"/>
    <lineage>
        <taxon>Eukaryota</taxon>
        <taxon>Fungi</taxon>
        <taxon>Dikarya</taxon>
        <taxon>Ascomycota</taxon>
        <taxon>Pezizomycotina</taxon>
        <taxon>Dothideomycetes</taxon>
        <taxon>Dothideomycetidae</taxon>
        <taxon>Myriangiales</taxon>
        <taxon>Elsinoaceae</taxon>
        <taxon>Elsinoe</taxon>
    </lineage>
</organism>
<comment type="similarity">
    <text evidence="2">Belongs to the VPS37 family.</text>
</comment>
<dbReference type="GO" id="GO:0006612">
    <property type="term" value="P:protein targeting to membrane"/>
    <property type="evidence" value="ECO:0007669"/>
    <property type="project" value="TreeGrafter"/>
</dbReference>
<dbReference type="PANTHER" id="PTHR13678">
    <property type="entry name" value="VACUOLAR PROTEIN SORTING-ASSOCIATED PROTEIN 37"/>
    <property type="match status" value="1"/>
</dbReference>
<dbReference type="EMBL" id="JAESVG020000007">
    <property type="protein sequence ID" value="KAG8626098.1"/>
    <property type="molecule type" value="Genomic_DNA"/>
</dbReference>
<evidence type="ECO:0000256" key="3">
    <source>
        <dbReference type="ARBA" id="ARBA00022448"/>
    </source>
</evidence>
<comment type="caution">
    <text evidence="9">The sequence shown here is derived from an EMBL/GenBank/DDBJ whole genome shotgun (WGS) entry which is preliminary data.</text>
</comment>
<evidence type="ECO:0000259" key="8">
    <source>
        <dbReference type="PROSITE" id="PS51314"/>
    </source>
</evidence>
<dbReference type="InterPro" id="IPR037202">
    <property type="entry name" value="ESCRT_assembly_dom"/>
</dbReference>
<keyword evidence="10" id="KW-1185">Reference proteome</keyword>
<dbReference type="PROSITE" id="PS51314">
    <property type="entry name" value="VPS37_C"/>
    <property type="match status" value="1"/>
</dbReference>
<evidence type="ECO:0000256" key="5">
    <source>
        <dbReference type="ARBA" id="ARBA00022927"/>
    </source>
</evidence>
<evidence type="ECO:0000256" key="4">
    <source>
        <dbReference type="ARBA" id="ARBA00022753"/>
    </source>
</evidence>
<dbReference type="Pfam" id="PF07200">
    <property type="entry name" value="Mod_r"/>
    <property type="match status" value="1"/>
</dbReference>
<keyword evidence="3 6" id="KW-0813">Transport</keyword>
<proteinExistence type="inferred from homology"/>
<keyword evidence="4" id="KW-0967">Endosome</keyword>
<dbReference type="GO" id="GO:0000813">
    <property type="term" value="C:ESCRT I complex"/>
    <property type="evidence" value="ECO:0007669"/>
    <property type="project" value="TreeGrafter"/>
</dbReference>
<gene>
    <name evidence="9" type="ORF">KVT40_006499</name>
</gene>
<evidence type="ECO:0000313" key="10">
    <source>
        <dbReference type="Proteomes" id="UP000809789"/>
    </source>
</evidence>
<comment type="subcellular location">
    <subcellularLocation>
        <location evidence="1">Endosome</location>
    </subcellularLocation>
</comment>
<feature type="domain" description="VPS37 C-terminal" evidence="8">
    <location>
        <begin position="163"/>
        <end position="252"/>
    </location>
</feature>
<dbReference type="SUPFAM" id="SSF140111">
    <property type="entry name" value="Endosomal sorting complex assembly domain"/>
    <property type="match status" value="1"/>
</dbReference>
<feature type="compositionally biased region" description="Pro residues" evidence="7">
    <location>
        <begin position="39"/>
        <end position="49"/>
    </location>
</feature>
<dbReference type="InterPro" id="IPR009851">
    <property type="entry name" value="Mod_r"/>
</dbReference>
<evidence type="ECO:0000313" key="9">
    <source>
        <dbReference type="EMBL" id="KAG8626098.1"/>
    </source>
</evidence>
<dbReference type="PANTHER" id="PTHR13678:SF2">
    <property type="entry name" value="VACUOLAR PROTEIN SORTING-ASSOCIATED PROTEIN 37A"/>
    <property type="match status" value="1"/>
</dbReference>
<keyword evidence="5 6" id="KW-0653">Protein transport</keyword>
<accession>A0A8K0PG83</accession>
<name>A0A8K0PG83_9PEZI</name>
<evidence type="ECO:0000256" key="7">
    <source>
        <dbReference type="SAM" id="MobiDB-lite"/>
    </source>
</evidence>
<dbReference type="GO" id="GO:0043162">
    <property type="term" value="P:ubiquitin-dependent protein catabolic process via the multivesicular body sorting pathway"/>
    <property type="evidence" value="ECO:0007669"/>
    <property type="project" value="TreeGrafter"/>
</dbReference>
<dbReference type="GO" id="GO:0006623">
    <property type="term" value="P:protein targeting to vacuole"/>
    <property type="evidence" value="ECO:0007669"/>
    <property type="project" value="TreeGrafter"/>
</dbReference>
<sequence>MSYSVPPQGHFRSASHDYNPSTPPPPPPKPGSGSQTPSRGPPLPPPPQQPGTQSLVHQGEYQGHVDALQQLQITAPQPGWLPAGISDKSTQDLHHLVEHPELQAALLDNPATSHPSIGQSQEPLKQLLESNVELSNSLLQLESQLLSLRSSTQSRLLSLRALEQQHRSKITETERELSDFSPPALYQRLNASAQEQDALVKVTEDSFLDEGGLASDREVQEFIRRVREAKKAAYLRNERKMRWDEGRVSGWR</sequence>
<evidence type="ECO:0000256" key="1">
    <source>
        <dbReference type="ARBA" id="ARBA00004177"/>
    </source>
</evidence>
<reference evidence="9" key="1">
    <citation type="submission" date="2021-07" db="EMBL/GenBank/DDBJ databases">
        <title>Elsinoe batatas strain:CRI-CJ2 Genome sequencing and assembly.</title>
        <authorList>
            <person name="Huang L."/>
        </authorList>
    </citation>
    <scope>NUCLEOTIDE SEQUENCE</scope>
    <source>
        <strain evidence="9">CRI-CJ2</strain>
    </source>
</reference>
<dbReference type="Proteomes" id="UP000809789">
    <property type="component" value="Unassembled WGS sequence"/>
</dbReference>
<feature type="region of interest" description="Disordered" evidence="7">
    <location>
        <begin position="1"/>
        <end position="59"/>
    </location>
</feature>
<dbReference type="AlphaFoldDB" id="A0A8K0PG83"/>
<feature type="compositionally biased region" description="Pro residues" evidence="7">
    <location>
        <begin position="21"/>
        <end position="30"/>
    </location>
</feature>
<evidence type="ECO:0000256" key="6">
    <source>
        <dbReference type="PROSITE-ProRule" id="PRU00646"/>
    </source>
</evidence>